<organism evidence="2 3">
    <name type="scientific">Bemisia tabaci</name>
    <name type="common">Sweetpotato whitefly</name>
    <name type="synonym">Aleurodes tabaci</name>
    <dbReference type="NCBI Taxonomy" id="7038"/>
    <lineage>
        <taxon>Eukaryota</taxon>
        <taxon>Metazoa</taxon>
        <taxon>Ecdysozoa</taxon>
        <taxon>Arthropoda</taxon>
        <taxon>Hexapoda</taxon>
        <taxon>Insecta</taxon>
        <taxon>Pterygota</taxon>
        <taxon>Neoptera</taxon>
        <taxon>Paraneoptera</taxon>
        <taxon>Hemiptera</taxon>
        <taxon>Sternorrhyncha</taxon>
        <taxon>Aleyrodoidea</taxon>
        <taxon>Aleyrodidae</taxon>
        <taxon>Aleyrodinae</taxon>
        <taxon>Bemisia</taxon>
    </lineage>
</organism>
<dbReference type="EMBL" id="OU963863">
    <property type="protein sequence ID" value="CAH0385503.1"/>
    <property type="molecule type" value="Genomic_DNA"/>
</dbReference>
<evidence type="ECO:0000313" key="3">
    <source>
        <dbReference type="Proteomes" id="UP001152759"/>
    </source>
</evidence>
<keyword evidence="3" id="KW-1185">Reference proteome</keyword>
<dbReference type="PANTHER" id="PTHR36300:SF1">
    <property type="entry name" value="RAW, ISOFORM A"/>
    <property type="match status" value="1"/>
</dbReference>
<dbReference type="AlphaFoldDB" id="A0A9P0EZF8"/>
<gene>
    <name evidence="2" type="ORF">BEMITA_LOCUS4725</name>
</gene>
<reference evidence="2" key="1">
    <citation type="submission" date="2021-12" db="EMBL/GenBank/DDBJ databases">
        <authorList>
            <person name="King R."/>
        </authorList>
    </citation>
    <scope>NUCLEOTIDE SEQUENCE</scope>
</reference>
<dbReference type="PROSITE" id="PS50222">
    <property type="entry name" value="EF_HAND_2"/>
    <property type="match status" value="1"/>
</dbReference>
<name>A0A9P0EZF8_BEMTA</name>
<sequence>MSSLFILSKRRRVEEALESWSQNFGSAFSEVPYEKLAVILHELQSYPSADQVDEMLQSVQKCRKRSTGLYLTFSELCTFTSEFKKCYEKGVPFPAQLSRLLERDGPHKKRKARKMSKGIPKNDVFLGGSCNPTTWRQDIAIPLLNKLGITFYNPQVSQWRQELIELEHQAKEAASILLYVLDDRTRNVVGIIETAFFAGNSRKLVLVMSIAEPGNIINGEAISQIESDDLRLAQFLLQDLVKKHGISVFDNIPLAVSCAAKIVQDNKKVPDLEYSNSVELLKNNSLIVPDKQLDLQKVFSAIDTTNSGEISLSDVCQLLTKHNLSQTELRGISSQVTGSKESNIGEVKINFSQFCSIFSGLKTSLNSDDAEKWVVRWRYNVISKGNNDREDLCLVGDISDSDLMVTSLPKMKKVNLSILRFPKNEEGINLIDKYQVLIFHIPATTRGLSTMTLASYYIGQGCEVILSIQMMKKNTTIKGEVISPAAISDYNRGRSYLSDFAKKESLPVFDNLNDALLCAVNRVSSTCP</sequence>
<dbReference type="Gene3D" id="1.10.238.10">
    <property type="entry name" value="EF-hand"/>
    <property type="match status" value="1"/>
</dbReference>
<dbReference type="PANTHER" id="PTHR36300">
    <property type="entry name" value="RAW, ISOFORM A"/>
    <property type="match status" value="1"/>
</dbReference>
<dbReference type="InterPro" id="IPR002048">
    <property type="entry name" value="EF_hand_dom"/>
</dbReference>
<evidence type="ECO:0000259" key="1">
    <source>
        <dbReference type="PROSITE" id="PS50222"/>
    </source>
</evidence>
<dbReference type="FunFam" id="3.40.50.450:FF:000017">
    <property type="entry name" value="Raw, isoform D"/>
    <property type="match status" value="1"/>
</dbReference>
<dbReference type="GO" id="GO:0005886">
    <property type="term" value="C:plasma membrane"/>
    <property type="evidence" value="ECO:0007669"/>
    <property type="project" value="TreeGrafter"/>
</dbReference>
<dbReference type="InterPro" id="IPR039470">
    <property type="entry name" value="Nuc_deoxyri_tr2"/>
</dbReference>
<accession>A0A9P0EZF8</accession>
<evidence type="ECO:0000313" key="2">
    <source>
        <dbReference type="EMBL" id="CAH0385503.1"/>
    </source>
</evidence>
<dbReference type="Pfam" id="PF15891">
    <property type="entry name" value="Nuc_deoxyri_tr2"/>
    <property type="match status" value="1"/>
</dbReference>
<proteinExistence type="predicted"/>
<dbReference type="InterPro" id="IPR011992">
    <property type="entry name" value="EF-hand-dom_pair"/>
</dbReference>
<feature type="domain" description="EF-hand" evidence="1">
    <location>
        <begin position="290"/>
        <end position="325"/>
    </location>
</feature>
<dbReference type="GO" id="GO:0005509">
    <property type="term" value="F:calcium ion binding"/>
    <property type="evidence" value="ECO:0007669"/>
    <property type="project" value="InterPro"/>
</dbReference>
<dbReference type="SUPFAM" id="SSF47473">
    <property type="entry name" value="EF-hand"/>
    <property type="match status" value="1"/>
</dbReference>
<dbReference type="Gene3D" id="3.40.50.450">
    <property type="match status" value="1"/>
</dbReference>
<protein>
    <recommendedName>
        <fullName evidence="1">EF-hand domain-containing protein</fullName>
    </recommendedName>
</protein>
<dbReference type="Proteomes" id="UP001152759">
    <property type="component" value="Chromosome 2"/>
</dbReference>